<accession>A0A9P5Z2N3</accession>
<dbReference type="OrthoDB" id="427969at2759"/>
<name>A0A9P5Z2N3_9AGAR</name>
<reference evidence="1" key="1">
    <citation type="submission" date="2020-11" db="EMBL/GenBank/DDBJ databases">
        <authorList>
            <consortium name="DOE Joint Genome Institute"/>
            <person name="Ahrendt S."/>
            <person name="Riley R."/>
            <person name="Andreopoulos W."/>
            <person name="Labutti K."/>
            <person name="Pangilinan J."/>
            <person name="Ruiz-Duenas F.J."/>
            <person name="Barrasa J.M."/>
            <person name="Sanchez-Garcia M."/>
            <person name="Camarero S."/>
            <person name="Miyauchi S."/>
            <person name="Serrano A."/>
            <person name="Linde D."/>
            <person name="Babiker R."/>
            <person name="Drula E."/>
            <person name="Ayuso-Fernandez I."/>
            <person name="Pacheco R."/>
            <person name="Padilla G."/>
            <person name="Ferreira P."/>
            <person name="Barriuso J."/>
            <person name="Kellner H."/>
            <person name="Castanera R."/>
            <person name="Alfaro M."/>
            <person name="Ramirez L."/>
            <person name="Pisabarro A.G."/>
            <person name="Kuo A."/>
            <person name="Tritt A."/>
            <person name="Lipzen A."/>
            <person name="He G."/>
            <person name="Yan M."/>
            <person name="Ng V."/>
            <person name="Cullen D."/>
            <person name="Martin F."/>
            <person name="Rosso M.-N."/>
            <person name="Henrissat B."/>
            <person name="Hibbett D."/>
            <person name="Martinez A.T."/>
            <person name="Grigoriev I.V."/>
        </authorList>
    </citation>
    <scope>NUCLEOTIDE SEQUENCE</scope>
    <source>
        <strain evidence="1">CIRM-BRFM 674</strain>
    </source>
</reference>
<evidence type="ECO:0000313" key="2">
    <source>
        <dbReference type="Proteomes" id="UP000807469"/>
    </source>
</evidence>
<evidence type="ECO:0000313" key="1">
    <source>
        <dbReference type="EMBL" id="KAF9480312.1"/>
    </source>
</evidence>
<comment type="caution">
    <text evidence="1">The sequence shown here is derived from an EMBL/GenBank/DDBJ whole genome shotgun (WGS) entry which is preliminary data.</text>
</comment>
<proteinExistence type="predicted"/>
<dbReference type="AlphaFoldDB" id="A0A9P5Z2N3"/>
<dbReference type="EMBL" id="MU155197">
    <property type="protein sequence ID" value="KAF9480312.1"/>
    <property type="molecule type" value="Genomic_DNA"/>
</dbReference>
<protein>
    <submittedName>
        <fullName evidence="1">Uncharacterized protein</fullName>
    </submittedName>
</protein>
<keyword evidence="2" id="KW-1185">Reference proteome</keyword>
<gene>
    <name evidence="1" type="ORF">BDN70DRAFT_992830</name>
</gene>
<dbReference type="Proteomes" id="UP000807469">
    <property type="component" value="Unassembled WGS sequence"/>
</dbReference>
<organism evidence="1 2">
    <name type="scientific">Pholiota conissans</name>
    <dbReference type="NCBI Taxonomy" id="109636"/>
    <lineage>
        <taxon>Eukaryota</taxon>
        <taxon>Fungi</taxon>
        <taxon>Dikarya</taxon>
        <taxon>Basidiomycota</taxon>
        <taxon>Agaricomycotina</taxon>
        <taxon>Agaricomycetes</taxon>
        <taxon>Agaricomycetidae</taxon>
        <taxon>Agaricales</taxon>
        <taxon>Agaricineae</taxon>
        <taxon>Strophariaceae</taxon>
        <taxon>Pholiota</taxon>
    </lineage>
</organism>
<sequence>MNRSSVKIIKRNNPDITLYSTSGDDGHSVHQVIHILRAIREHTDPGRPHVFLGSIETFDPRANHTPPTTIQTVVLKYSRTPAALVSLQHEYGFYSQQLASFQGTVVPKCFGMFEGTVGIQRIGCLILENCKETPLCSGIGNPIDAMTDKAEYVRKFMIALCKVHDKGVILNHSIDETHSVRQERDPRIIDFSRASMHTCPGACPTPIPDSSGRVRILNNNGKLGCRELIAMEKESSKICERVVIPPTRGRRLERS</sequence>